<feature type="non-terminal residue" evidence="5">
    <location>
        <position position="1"/>
    </location>
</feature>
<dbReference type="EMBL" id="JAVXUP010002383">
    <property type="protein sequence ID" value="KAK3003659.1"/>
    <property type="molecule type" value="Genomic_DNA"/>
</dbReference>
<evidence type="ECO:0000256" key="4">
    <source>
        <dbReference type="RuleBase" id="RU003690"/>
    </source>
</evidence>
<dbReference type="SUPFAM" id="SSF51445">
    <property type="entry name" value="(Trans)glycosidases"/>
    <property type="match status" value="1"/>
</dbReference>
<proteinExistence type="inferred from homology"/>
<dbReference type="Gene3D" id="3.20.20.80">
    <property type="entry name" value="Glycosidases"/>
    <property type="match status" value="2"/>
</dbReference>
<dbReference type="GO" id="GO:0005975">
    <property type="term" value="P:carbohydrate metabolic process"/>
    <property type="evidence" value="ECO:0007669"/>
    <property type="project" value="InterPro"/>
</dbReference>
<evidence type="ECO:0000256" key="2">
    <source>
        <dbReference type="ARBA" id="ARBA00022801"/>
    </source>
</evidence>
<protein>
    <recommendedName>
        <fullName evidence="7">Beta-glucosidase</fullName>
    </recommendedName>
</protein>
<dbReference type="InterPro" id="IPR001360">
    <property type="entry name" value="Glyco_hydro_1"/>
</dbReference>
<keyword evidence="2" id="KW-0378">Hydrolase</keyword>
<comment type="caution">
    <text evidence="5">The sequence shown here is derived from an EMBL/GenBank/DDBJ whole genome shotgun (WGS) entry which is preliminary data.</text>
</comment>
<evidence type="ECO:0000313" key="6">
    <source>
        <dbReference type="Proteomes" id="UP001188597"/>
    </source>
</evidence>
<name>A0AA89AHA4_9ASTE</name>
<gene>
    <name evidence="5" type="ORF">RJ639_017946</name>
</gene>
<evidence type="ECO:0000313" key="5">
    <source>
        <dbReference type="EMBL" id="KAK3003659.1"/>
    </source>
</evidence>
<evidence type="ECO:0008006" key="7">
    <source>
        <dbReference type="Google" id="ProtNLM"/>
    </source>
</evidence>
<evidence type="ECO:0000256" key="3">
    <source>
        <dbReference type="ARBA" id="ARBA00023295"/>
    </source>
</evidence>
<keyword evidence="6" id="KW-1185">Reference proteome</keyword>
<dbReference type="InterPro" id="IPR017853">
    <property type="entry name" value="GH"/>
</dbReference>
<reference evidence="5" key="1">
    <citation type="submission" date="2022-12" db="EMBL/GenBank/DDBJ databases">
        <title>Draft genome assemblies for two species of Escallonia (Escalloniales).</title>
        <authorList>
            <person name="Chanderbali A."/>
            <person name="Dervinis C."/>
            <person name="Anghel I."/>
            <person name="Soltis D."/>
            <person name="Soltis P."/>
            <person name="Zapata F."/>
        </authorList>
    </citation>
    <scope>NUCLEOTIDE SEQUENCE</scope>
    <source>
        <strain evidence="5">UCBG64.0493</strain>
        <tissue evidence="5">Leaf</tissue>
    </source>
</reference>
<organism evidence="5 6">
    <name type="scientific">Escallonia herrerae</name>
    <dbReference type="NCBI Taxonomy" id="1293975"/>
    <lineage>
        <taxon>Eukaryota</taxon>
        <taxon>Viridiplantae</taxon>
        <taxon>Streptophyta</taxon>
        <taxon>Embryophyta</taxon>
        <taxon>Tracheophyta</taxon>
        <taxon>Spermatophyta</taxon>
        <taxon>Magnoliopsida</taxon>
        <taxon>eudicotyledons</taxon>
        <taxon>Gunneridae</taxon>
        <taxon>Pentapetalae</taxon>
        <taxon>asterids</taxon>
        <taxon>campanulids</taxon>
        <taxon>Escalloniales</taxon>
        <taxon>Escalloniaceae</taxon>
        <taxon>Escallonia</taxon>
    </lineage>
</organism>
<dbReference type="Proteomes" id="UP001188597">
    <property type="component" value="Unassembled WGS sequence"/>
</dbReference>
<comment type="similarity">
    <text evidence="1 4">Belongs to the glycosyl hydrolase 1 family.</text>
</comment>
<dbReference type="AlphaFoldDB" id="A0AA89AHA4"/>
<keyword evidence="3" id="KW-0326">Glycosidase</keyword>
<sequence>MAIIDRTSAPLSPSYGTNALNRTSFPKGFIFGAASSAYQVCNVGITEKIADRTTGDMAIDSYHRYKLSGGVNEEGIKYYNNLIDELQANGLDSYVTLFHWDVPQALDEEYGGFLSPKIVNDFRDYAELCFQRFGDRVKHWITLNEPWTFAVTGYDDGSCAPSRCSDWRQNNCTGGDSGLEPYIVTHNQILAHAAAVDVYKKKYQATQHGLIGITLVTKWMVAASNSSVDRRAAQRAQDFFLGWYMDPLTTGDYGRTMRSLVGNRLPKFTAEQAKLIKGSMDFLGLNYYTAQFAVDMPSSNGVNQSYTTDSRATLISFQFLKLQLINCNESLCQASLMGSQLVKSCGLISKSHTPPSIEHQAGSNWLYVYPKGVQLLLHYIRKKYNNPIIYITENGIDEVSNSTLPLHDALTDNFRVMYYHRHLSYIQQTIKYVIPSQALTFSDTLGVLSSTLVFDWCNIMEGVDVRGFFAWSIFDNFEWNSGYTSRFGVNYVDFKDGLKRYPKLSAQWF</sequence>
<dbReference type="PRINTS" id="PR00131">
    <property type="entry name" value="GLHYDRLASE1"/>
</dbReference>
<dbReference type="PANTHER" id="PTHR10353">
    <property type="entry name" value="GLYCOSYL HYDROLASE"/>
    <property type="match status" value="1"/>
</dbReference>
<dbReference type="FunFam" id="3.20.20.80:FF:000020">
    <property type="entry name" value="Beta-glucosidase 12"/>
    <property type="match status" value="1"/>
</dbReference>
<dbReference type="GO" id="GO:0008422">
    <property type="term" value="F:beta-glucosidase activity"/>
    <property type="evidence" value="ECO:0007669"/>
    <property type="project" value="TreeGrafter"/>
</dbReference>
<accession>A0AA89AHA4</accession>
<dbReference type="PANTHER" id="PTHR10353:SF137">
    <property type="entry name" value="MYROSINASE 3-RELATED"/>
    <property type="match status" value="1"/>
</dbReference>
<evidence type="ECO:0000256" key="1">
    <source>
        <dbReference type="ARBA" id="ARBA00010838"/>
    </source>
</evidence>
<dbReference type="Pfam" id="PF00232">
    <property type="entry name" value="Glyco_hydro_1"/>
    <property type="match status" value="2"/>
</dbReference>